<comment type="caution">
    <text evidence="2">The sequence shown here is derived from an EMBL/GenBank/DDBJ whole genome shotgun (WGS) entry which is preliminary data.</text>
</comment>
<feature type="region of interest" description="Disordered" evidence="1">
    <location>
        <begin position="1"/>
        <end position="34"/>
    </location>
</feature>
<evidence type="ECO:0000313" key="2">
    <source>
        <dbReference type="EMBL" id="MFB6392540.1"/>
    </source>
</evidence>
<keyword evidence="3" id="KW-1185">Reference proteome</keyword>
<organism evidence="2 3">
    <name type="scientific">Polymorphospora lycopeni</name>
    <dbReference type="NCBI Taxonomy" id="3140240"/>
    <lineage>
        <taxon>Bacteria</taxon>
        <taxon>Bacillati</taxon>
        <taxon>Actinomycetota</taxon>
        <taxon>Actinomycetes</taxon>
        <taxon>Micromonosporales</taxon>
        <taxon>Micromonosporaceae</taxon>
        <taxon>Polymorphospora</taxon>
    </lineage>
</organism>
<accession>A0ABV5CKK0</accession>
<reference evidence="2 3" key="1">
    <citation type="submission" date="2024-04" db="EMBL/GenBank/DDBJ databases">
        <title>Polymorphospora sp. isolated from Baiyangdian Lake in Xiong'an New Area.</title>
        <authorList>
            <person name="Zhang X."/>
            <person name="Liu J."/>
        </authorList>
    </citation>
    <scope>NUCLEOTIDE SEQUENCE [LARGE SCALE GENOMIC DNA]</scope>
    <source>
        <strain evidence="2 3">2-325</strain>
    </source>
</reference>
<evidence type="ECO:0000256" key="1">
    <source>
        <dbReference type="SAM" id="MobiDB-lite"/>
    </source>
</evidence>
<dbReference type="EMBL" id="JBCGDC010000010">
    <property type="protein sequence ID" value="MFB6392540.1"/>
    <property type="molecule type" value="Genomic_DNA"/>
</dbReference>
<proteinExistence type="predicted"/>
<feature type="region of interest" description="Disordered" evidence="1">
    <location>
        <begin position="103"/>
        <end position="122"/>
    </location>
</feature>
<dbReference type="RefSeq" id="WP_375733262.1">
    <property type="nucleotide sequence ID" value="NZ_JBCGDC010000010.1"/>
</dbReference>
<evidence type="ECO:0000313" key="3">
    <source>
        <dbReference type="Proteomes" id="UP001582793"/>
    </source>
</evidence>
<gene>
    <name evidence="2" type="ORF">AAFH96_05410</name>
</gene>
<sequence length="493" mass="51238">MEPATLLPTQDPPGPGNARHPAPRSGAGTVRIPRRRRPVRLRTTLAAAVPDEPLAVVVAGPSGHGAVLGALLGGAVPLSRPSGDAFLVVGHAAEPAVVAHLPGRREPQPYAPDGPRTRPPRRIEVSLPDPLLRHFTLVDAPDTDDLDAAGTRLLLDVAARGALLFVLPAGRQPDRPEIALLAGAARAGVPVLFVVTPAPDPAAAPDGGAAAQRSAVLAAVPALAGAPWFAVDPAGADPADLRRALVEWAGVTDLRRNADRPPPPATGAVRVVADVPDADWAAWLDRLVRSAAHLARQRLAVELAGIHLRCLRDIVAGAGPAGLPDRFDRELHALSVLATATADAELARIVEETARRLFDRTDRDVRHRLAVAVRRGLADDPAAPGLERVLLVTTTAGVATVTGPAAVAALQAYPAPAGPAVLPPFGLALSAGCYGHWRNPANADPARARAWLQRAVRAVELELLAETSRRYGAAGRSLTLVTTEALDHGILLA</sequence>
<protein>
    <submittedName>
        <fullName evidence="2">Uncharacterized protein</fullName>
    </submittedName>
</protein>
<name>A0ABV5CKK0_9ACTN</name>
<dbReference type="Proteomes" id="UP001582793">
    <property type="component" value="Unassembled WGS sequence"/>
</dbReference>